<feature type="domain" description="Thiamine pyrophosphate enzyme TPP-binding" evidence="6">
    <location>
        <begin position="432"/>
        <end position="582"/>
    </location>
</feature>
<organism evidence="8 9">
    <name type="scientific">Ancylobacter vacuolatus</name>
    <dbReference type="NCBI Taxonomy" id="223389"/>
    <lineage>
        <taxon>Bacteria</taxon>
        <taxon>Pseudomonadati</taxon>
        <taxon>Pseudomonadota</taxon>
        <taxon>Alphaproteobacteria</taxon>
        <taxon>Hyphomicrobiales</taxon>
        <taxon>Xanthobacteraceae</taxon>
        <taxon>Ancylobacter</taxon>
    </lineage>
</organism>
<dbReference type="Pfam" id="PF02775">
    <property type="entry name" value="TPP_enzyme_C"/>
    <property type="match status" value="1"/>
</dbReference>
<dbReference type="Pfam" id="PF02776">
    <property type="entry name" value="TPP_enzyme_N"/>
    <property type="match status" value="1"/>
</dbReference>
<feature type="compositionally biased region" description="Polar residues" evidence="4">
    <location>
        <begin position="1"/>
        <end position="21"/>
    </location>
</feature>
<dbReference type="InterPro" id="IPR029035">
    <property type="entry name" value="DHS-like_NAD/FAD-binding_dom"/>
</dbReference>
<evidence type="ECO:0000259" key="5">
    <source>
        <dbReference type="Pfam" id="PF00205"/>
    </source>
</evidence>
<evidence type="ECO:0000256" key="1">
    <source>
        <dbReference type="ARBA" id="ARBA00007812"/>
    </source>
</evidence>
<dbReference type="PANTHER" id="PTHR18968:SF13">
    <property type="entry name" value="ACETOLACTATE SYNTHASE CATALYTIC SUBUNIT, MITOCHONDRIAL"/>
    <property type="match status" value="1"/>
</dbReference>
<evidence type="ECO:0000259" key="7">
    <source>
        <dbReference type="Pfam" id="PF02776"/>
    </source>
</evidence>
<dbReference type="Gene3D" id="3.40.50.1220">
    <property type="entry name" value="TPP-binding domain"/>
    <property type="match status" value="1"/>
</dbReference>
<comment type="caution">
    <text evidence="8">The sequence shown here is derived from an EMBL/GenBank/DDBJ whole genome shotgun (WGS) entry which is preliminary data.</text>
</comment>
<protein>
    <submittedName>
        <fullName evidence="8">Thiamine pyrophosphate-dependent acetolactate synthase large subunit-like protein</fullName>
    </submittedName>
</protein>
<proteinExistence type="inferred from homology"/>
<dbReference type="RefSeq" id="WP_307058391.1">
    <property type="nucleotide sequence ID" value="NZ_JAUSUH010000002.1"/>
</dbReference>
<feature type="region of interest" description="Disordered" evidence="4">
    <location>
        <begin position="1"/>
        <end position="26"/>
    </location>
</feature>
<dbReference type="InterPro" id="IPR012001">
    <property type="entry name" value="Thiamin_PyroP_enz_TPP-bd_dom"/>
</dbReference>
<comment type="similarity">
    <text evidence="1 3">Belongs to the TPP enzyme family.</text>
</comment>
<dbReference type="PANTHER" id="PTHR18968">
    <property type="entry name" value="THIAMINE PYROPHOSPHATE ENZYMES"/>
    <property type="match status" value="1"/>
</dbReference>
<keyword evidence="2 3" id="KW-0786">Thiamine pyrophosphate</keyword>
<sequence length="594" mass="63172">MNLINNVTEGQPLTSASQPEQPTGIDAAAPQAWGSDRIAALLSQLDMPYLCLNPGSSFRGLHDSVVNYLGNTSPQMLVCLHEEHAVAIAHGYAKATGKPLAVALHANVGLMHATMSIFNAWCDRLPMLVLGATGPVDAAKRRPFIDWIHTMRDQGALVRSYTKWDDQPASVEATEEALLRAMQIARTEPQGPVYINLDAEVQEAPYAAGRPMPDLGRYRPVPAPAPDPTMLEEAARLLTGARRPAILMGRATRDPADWDRRVRLAESLGAMVITDLKVGAAFPTAHPLHCAAPGMSLSKAAIARLTEADVVLSLDWVDLAGFISTVWPNGPCPAKIVLASVDHHVHNGFSFDHMALPPVDLHFATTPEAFTAALLERLPAPTRSYTVTPRRPAAPARGDELSLADIAYALDHAAEGRPVCLSRLPLGWDGALMDFNHPLDQLGHSGGGGVGSGPGMAVGSALALLGSGRLPVAVLGDGDTLMGVTAIWTAVHYNIPMLVISANNRSYFNDELHQERVARRRSRPVENRWIGQRIADPEPDIAKMAEAQGALGFGPICDPDALRVAMKAAVEAVVAGKVAVLDVHIGPGYAGSGG</sequence>
<dbReference type="InterPro" id="IPR011766">
    <property type="entry name" value="TPP_enzyme_TPP-bd"/>
</dbReference>
<evidence type="ECO:0000259" key="6">
    <source>
        <dbReference type="Pfam" id="PF02775"/>
    </source>
</evidence>
<dbReference type="CDD" id="cd07035">
    <property type="entry name" value="TPP_PYR_POX_like"/>
    <property type="match status" value="1"/>
</dbReference>
<dbReference type="Gene3D" id="3.40.50.970">
    <property type="match status" value="2"/>
</dbReference>
<gene>
    <name evidence="8" type="ORF">J2S76_001158</name>
</gene>
<dbReference type="Proteomes" id="UP001238467">
    <property type="component" value="Unassembled WGS sequence"/>
</dbReference>
<evidence type="ECO:0000256" key="4">
    <source>
        <dbReference type="SAM" id="MobiDB-lite"/>
    </source>
</evidence>
<name>A0ABU0DEA3_9HYPH</name>
<reference evidence="8 9" key="1">
    <citation type="submission" date="2023-07" db="EMBL/GenBank/DDBJ databases">
        <title>Genomic Encyclopedia of Type Strains, Phase IV (KMG-IV): sequencing the most valuable type-strain genomes for metagenomic binning, comparative biology and taxonomic classification.</title>
        <authorList>
            <person name="Goeker M."/>
        </authorList>
    </citation>
    <scope>NUCLEOTIDE SEQUENCE [LARGE SCALE GENOMIC DNA]</scope>
    <source>
        <strain evidence="8 9">DSM 1277</strain>
    </source>
</reference>
<dbReference type="SUPFAM" id="SSF52467">
    <property type="entry name" value="DHS-like NAD/FAD-binding domain"/>
    <property type="match status" value="1"/>
</dbReference>
<dbReference type="SUPFAM" id="SSF52518">
    <property type="entry name" value="Thiamin diphosphate-binding fold (THDP-binding)"/>
    <property type="match status" value="2"/>
</dbReference>
<dbReference type="EMBL" id="JAUSUH010000002">
    <property type="protein sequence ID" value="MDQ0346741.1"/>
    <property type="molecule type" value="Genomic_DNA"/>
</dbReference>
<dbReference type="InterPro" id="IPR045229">
    <property type="entry name" value="TPP_enz"/>
</dbReference>
<feature type="domain" description="Thiamine pyrophosphate enzyme N-terminal TPP-binding" evidence="7">
    <location>
        <begin position="34"/>
        <end position="143"/>
    </location>
</feature>
<dbReference type="InterPro" id="IPR029061">
    <property type="entry name" value="THDP-binding"/>
</dbReference>
<keyword evidence="9" id="KW-1185">Reference proteome</keyword>
<evidence type="ECO:0000256" key="3">
    <source>
        <dbReference type="RuleBase" id="RU362132"/>
    </source>
</evidence>
<evidence type="ECO:0000313" key="9">
    <source>
        <dbReference type="Proteomes" id="UP001238467"/>
    </source>
</evidence>
<feature type="domain" description="Thiamine pyrophosphate enzyme central" evidence="5">
    <location>
        <begin position="231"/>
        <end position="314"/>
    </location>
</feature>
<dbReference type="InterPro" id="IPR012000">
    <property type="entry name" value="Thiamin_PyroP_enz_cen_dom"/>
</dbReference>
<dbReference type="Pfam" id="PF00205">
    <property type="entry name" value="TPP_enzyme_M"/>
    <property type="match status" value="1"/>
</dbReference>
<evidence type="ECO:0000256" key="2">
    <source>
        <dbReference type="ARBA" id="ARBA00023052"/>
    </source>
</evidence>
<evidence type="ECO:0000313" key="8">
    <source>
        <dbReference type="EMBL" id="MDQ0346741.1"/>
    </source>
</evidence>
<accession>A0ABU0DEA3</accession>